<feature type="compositionally biased region" description="Basic residues" evidence="1">
    <location>
        <begin position="68"/>
        <end position="86"/>
    </location>
</feature>
<dbReference type="RefSeq" id="WP_285574340.1">
    <property type="nucleotide sequence ID" value="NZ_BSTK01000005.1"/>
</dbReference>
<protein>
    <submittedName>
        <fullName evidence="2">Uncharacterized protein</fullName>
    </submittedName>
</protein>
<evidence type="ECO:0000256" key="1">
    <source>
        <dbReference type="SAM" id="MobiDB-lite"/>
    </source>
</evidence>
<comment type="caution">
    <text evidence="2">The sequence shown here is derived from an EMBL/GenBank/DDBJ whole genome shotgun (WGS) entry which is preliminary data.</text>
</comment>
<dbReference type="AlphaFoldDB" id="A0A9W6VV82"/>
<accession>A0A9W6VV82</accession>
<gene>
    <name evidence="2" type="ORF">Airi02_043370</name>
</gene>
<reference evidence="2" key="1">
    <citation type="submission" date="2023-03" db="EMBL/GenBank/DDBJ databases">
        <title>Actinoallomurus iriomotensis NBRC 103684.</title>
        <authorList>
            <person name="Ichikawa N."/>
            <person name="Sato H."/>
            <person name="Tonouchi N."/>
        </authorList>
    </citation>
    <scope>NUCLEOTIDE SEQUENCE</scope>
    <source>
        <strain evidence="2">NBRC 103684</strain>
    </source>
</reference>
<dbReference type="EMBL" id="BSTK01000005">
    <property type="protein sequence ID" value="GLY86408.1"/>
    <property type="molecule type" value="Genomic_DNA"/>
</dbReference>
<evidence type="ECO:0000313" key="3">
    <source>
        <dbReference type="Proteomes" id="UP001165074"/>
    </source>
</evidence>
<evidence type="ECO:0000313" key="2">
    <source>
        <dbReference type="EMBL" id="GLY86408.1"/>
    </source>
</evidence>
<sequence length="86" mass="9508">MRPPEPGRTAGQALDDAMEALMGQGMRVTVDAAMRARDVSRIRPQDEDPRPADDSSAEAPQPGSQPTRLRRAERRRLAKRRAAKTT</sequence>
<proteinExistence type="predicted"/>
<dbReference type="Proteomes" id="UP001165074">
    <property type="component" value="Unassembled WGS sequence"/>
</dbReference>
<organism evidence="2 3">
    <name type="scientific">Actinoallomurus iriomotensis</name>
    <dbReference type="NCBI Taxonomy" id="478107"/>
    <lineage>
        <taxon>Bacteria</taxon>
        <taxon>Bacillati</taxon>
        <taxon>Actinomycetota</taxon>
        <taxon>Actinomycetes</taxon>
        <taxon>Streptosporangiales</taxon>
        <taxon>Thermomonosporaceae</taxon>
        <taxon>Actinoallomurus</taxon>
    </lineage>
</organism>
<name>A0A9W6VV82_9ACTN</name>
<keyword evidence="3" id="KW-1185">Reference proteome</keyword>
<feature type="compositionally biased region" description="Basic and acidic residues" evidence="1">
    <location>
        <begin position="34"/>
        <end position="53"/>
    </location>
</feature>
<feature type="region of interest" description="Disordered" evidence="1">
    <location>
        <begin position="34"/>
        <end position="86"/>
    </location>
</feature>